<evidence type="ECO:0000313" key="4">
    <source>
        <dbReference type="Proteomes" id="UP000268329"/>
    </source>
</evidence>
<gene>
    <name evidence="3" type="ORF">D9753_34760</name>
</gene>
<dbReference type="Proteomes" id="UP000268329">
    <property type="component" value="Chromosome"/>
</dbReference>
<evidence type="ECO:0000256" key="1">
    <source>
        <dbReference type="SAM" id="MobiDB-lite"/>
    </source>
</evidence>
<accession>A0A3G2JL63</accession>
<evidence type="ECO:0000313" key="3">
    <source>
        <dbReference type="EMBL" id="AYN43196.1"/>
    </source>
</evidence>
<feature type="compositionally biased region" description="Low complexity" evidence="1">
    <location>
        <begin position="34"/>
        <end position="52"/>
    </location>
</feature>
<dbReference type="RefSeq" id="WP_121790622.1">
    <property type="nucleotide sequence ID" value="NZ_CP033073.1"/>
</dbReference>
<feature type="signal peptide" evidence="2">
    <location>
        <begin position="1"/>
        <end position="33"/>
    </location>
</feature>
<proteinExistence type="predicted"/>
<dbReference type="AlphaFoldDB" id="A0A3G2JL63"/>
<name>A0A3G2JL63_9ACTN</name>
<dbReference type="KEGG" id="sdd:D9753_34760"/>
<keyword evidence="2" id="KW-0732">Signal</keyword>
<dbReference type="EMBL" id="CP033073">
    <property type="protein sequence ID" value="AYN43196.1"/>
    <property type="molecule type" value="Genomic_DNA"/>
</dbReference>
<organism evidence="3 4">
    <name type="scientific">Streptomyces dangxiongensis</name>
    <dbReference type="NCBI Taxonomy" id="1442032"/>
    <lineage>
        <taxon>Bacteria</taxon>
        <taxon>Bacillati</taxon>
        <taxon>Actinomycetota</taxon>
        <taxon>Actinomycetes</taxon>
        <taxon>Kitasatosporales</taxon>
        <taxon>Streptomycetaceae</taxon>
        <taxon>Streptomyces</taxon>
    </lineage>
</organism>
<reference evidence="3 4" key="1">
    <citation type="submission" date="2018-10" db="EMBL/GenBank/DDBJ databases">
        <title>The genome of Streptomyces dangxiongensis Z022.</title>
        <authorList>
            <person name="Zhang B."/>
        </authorList>
    </citation>
    <scope>NUCLEOTIDE SEQUENCE [LARGE SCALE GENOMIC DNA]</scope>
    <source>
        <strain evidence="3 4">Z022</strain>
    </source>
</reference>
<protein>
    <submittedName>
        <fullName evidence="3">Uncharacterized protein</fullName>
    </submittedName>
</protein>
<feature type="chain" id="PRO_5018059619" evidence="2">
    <location>
        <begin position="34"/>
        <end position="77"/>
    </location>
</feature>
<evidence type="ECO:0000256" key="2">
    <source>
        <dbReference type="SAM" id="SignalP"/>
    </source>
</evidence>
<feature type="region of interest" description="Disordered" evidence="1">
    <location>
        <begin position="34"/>
        <end position="59"/>
    </location>
</feature>
<sequence length="77" mass="7667">MAQSSLRARALSRLVTPAIAVALVGGTAGTALADAPATTGPAKNAARSAAAAGRHKPTPAAPFFFLSGIMRSGQMYV</sequence>
<keyword evidence="4" id="KW-1185">Reference proteome</keyword>